<proteinExistence type="predicted"/>
<dbReference type="EMBL" id="CACVAX010000050">
    <property type="protein sequence ID" value="CAA6817638.1"/>
    <property type="molecule type" value="Genomic_DNA"/>
</dbReference>
<dbReference type="Gene3D" id="3.40.50.150">
    <property type="entry name" value="Vaccinia Virus protein VP39"/>
    <property type="match status" value="1"/>
</dbReference>
<keyword evidence="1" id="KW-0489">Methyltransferase</keyword>
<dbReference type="SUPFAM" id="SSF53335">
    <property type="entry name" value="S-adenosyl-L-methionine-dependent methyltransferases"/>
    <property type="match status" value="1"/>
</dbReference>
<dbReference type="InterPro" id="IPR029063">
    <property type="entry name" value="SAM-dependent_MTases_sf"/>
</dbReference>
<dbReference type="AlphaFoldDB" id="A0A6S6TMS8"/>
<evidence type="ECO:0000313" key="1">
    <source>
        <dbReference type="EMBL" id="CAA6817638.1"/>
    </source>
</evidence>
<name>A0A6S6TMS8_9BACT</name>
<sequence>MQDTKKMLRYYRCASCGFVFLDDEHIIDKRDEKAQYDLHHNGFENKGYVQMFEAFIDLAIEPYISNSKTALEFGSGPGPVLSKLLKKRGLEVDIYDLYYAPLKVYETKKYDLITSTEVFEHLQKPLEVLALLVKHTTKAGHIVLMTKFPPKEDKAFLAWWYRRDPTHISFFTPQSFEVMAKKLGLSVRSILNDNIVVFQKC</sequence>
<dbReference type="Pfam" id="PF13489">
    <property type="entry name" value="Methyltransf_23"/>
    <property type="match status" value="1"/>
</dbReference>
<accession>A0A6S6TMS8</accession>
<keyword evidence="1" id="KW-0808">Transferase</keyword>
<dbReference type="GO" id="GO:0008168">
    <property type="term" value="F:methyltransferase activity"/>
    <property type="evidence" value="ECO:0007669"/>
    <property type="project" value="UniProtKB-KW"/>
</dbReference>
<protein>
    <submittedName>
        <fullName evidence="1">Methyltransferase associated with DUF414</fullName>
    </submittedName>
</protein>
<reference evidence="1" key="1">
    <citation type="submission" date="2020-01" db="EMBL/GenBank/DDBJ databases">
        <authorList>
            <person name="Meier V. D."/>
            <person name="Meier V D."/>
        </authorList>
    </citation>
    <scope>NUCLEOTIDE SEQUENCE</scope>
    <source>
        <strain evidence="1">HLG_WM_MAG_04</strain>
    </source>
</reference>
<dbReference type="GO" id="GO:0032259">
    <property type="term" value="P:methylation"/>
    <property type="evidence" value="ECO:0007669"/>
    <property type="project" value="UniProtKB-KW"/>
</dbReference>
<organism evidence="1">
    <name type="scientific">uncultured Sulfurovum sp</name>
    <dbReference type="NCBI Taxonomy" id="269237"/>
    <lineage>
        <taxon>Bacteria</taxon>
        <taxon>Pseudomonadati</taxon>
        <taxon>Campylobacterota</taxon>
        <taxon>Epsilonproteobacteria</taxon>
        <taxon>Campylobacterales</taxon>
        <taxon>Sulfurovaceae</taxon>
        <taxon>Sulfurovum</taxon>
        <taxon>environmental samples</taxon>
    </lineage>
</organism>
<gene>
    <name evidence="1" type="ORF">HELGO_WM8124</name>
</gene>